<name>A0A7C9M4P7_9DEIO</name>
<dbReference type="Proteomes" id="UP000483286">
    <property type="component" value="Unassembled WGS sequence"/>
</dbReference>
<proteinExistence type="inferred from homology"/>
<organism evidence="5 6">
    <name type="scientific">Deinococcus arboris</name>
    <dbReference type="NCBI Taxonomy" id="2682977"/>
    <lineage>
        <taxon>Bacteria</taxon>
        <taxon>Thermotogati</taxon>
        <taxon>Deinococcota</taxon>
        <taxon>Deinococci</taxon>
        <taxon>Deinococcales</taxon>
        <taxon>Deinococcaceae</taxon>
        <taxon>Deinococcus</taxon>
    </lineage>
</organism>
<comment type="caution">
    <text evidence="5">The sequence shown here is derived from an EMBL/GenBank/DDBJ whole genome shotgun (WGS) entry which is preliminary data.</text>
</comment>
<dbReference type="GO" id="GO:0006541">
    <property type="term" value="P:glutamine metabolic process"/>
    <property type="evidence" value="ECO:0007669"/>
    <property type="project" value="InterPro"/>
</dbReference>
<gene>
    <name evidence="5" type="ORF">GO986_21025</name>
</gene>
<dbReference type="InterPro" id="IPR012338">
    <property type="entry name" value="Beta-lactam/transpept-like"/>
</dbReference>
<reference evidence="5 6" key="1">
    <citation type="submission" date="2019-12" db="EMBL/GenBank/DDBJ databases">
        <title>Deinococcus sp. HMF7620 Genome sequencing and assembly.</title>
        <authorList>
            <person name="Kang H."/>
            <person name="Kim H."/>
            <person name="Joh K."/>
        </authorList>
    </citation>
    <scope>NUCLEOTIDE SEQUENCE [LARGE SCALE GENOMIC DNA]</scope>
    <source>
        <strain evidence="5 6">HMF7620</strain>
    </source>
</reference>
<sequence>MPKPFMYGLALEGLGDDAVLQHVGVEPTGDAFNSIVLDRRTHRSGNLIVNAGALVLTTLQNAL</sequence>
<evidence type="ECO:0000256" key="4">
    <source>
        <dbReference type="ARBA" id="ARBA00049534"/>
    </source>
</evidence>
<dbReference type="Gene3D" id="3.40.710.10">
    <property type="entry name" value="DD-peptidase/beta-lactamase superfamily"/>
    <property type="match status" value="1"/>
</dbReference>
<dbReference type="EMBL" id="WQLB01000048">
    <property type="protein sequence ID" value="MVN89222.1"/>
    <property type="molecule type" value="Genomic_DNA"/>
</dbReference>
<dbReference type="GO" id="GO:0004359">
    <property type="term" value="F:glutaminase activity"/>
    <property type="evidence" value="ECO:0007669"/>
    <property type="project" value="UniProtKB-EC"/>
</dbReference>
<dbReference type="InterPro" id="IPR015868">
    <property type="entry name" value="Glutaminase"/>
</dbReference>
<dbReference type="EC" id="3.5.1.2" evidence="2"/>
<protein>
    <recommendedName>
        <fullName evidence="2">glutaminase</fullName>
        <ecNumber evidence="2">3.5.1.2</ecNumber>
    </recommendedName>
</protein>
<evidence type="ECO:0000313" key="5">
    <source>
        <dbReference type="EMBL" id="MVN89222.1"/>
    </source>
</evidence>
<comment type="catalytic activity">
    <reaction evidence="4">
        <text>L-glutamine + H2O = L-glutamate + NH4(+)</text>
        <dbReference type="Rhea" id="RHEA:15889"/>
        <dbReference type="ChEBI" id="CHEBI:15377"/>
        <dbReference type="ChEBI" id="CHEBI:28938"/>
        <dbReference type="ChEBI" id="CHEBI:29985"/>
        <dbReference type="ChEBI" id="CHEBI:58359"/>
        <dbReference type="EC" id="3.5.1.2"/>
    </reaction>
</comment>
<dbReference type="AlphaFoldDB" id="A0A7C9M4P7"/>
<evidence type="ECO:0000256" key="1">
    <source>
        <dbReference type="ARBA" id="ARBA00011076"/>
    </source>
</evidence>
<accession>A0A7C9M4P7</accession>
<evidence type="ECO:0000256" key="3">
    <source>
        <dbReference type="ARBA" id="ARBA00022801"/>
    </source>
</evidence>
<evidence type="ECO:0000313" key="6">
    <source>
        <dbReference type="Proteomes" id="UP000483286"/>
    </source>
</evidence>
<comment type="similarity">
    <text evidence="1">Belongs to the glutaminase family.</text>
</comment>
<dbReference type="SUPFAM" id="SSF56601">
    <property type="entry name" value="beta-lactamase/transpeptidase-like"/>
    <property type="match status" value="1"/>
</dbReference>
<dbReference type="Pfam" id="PF04960">
    <property type="entry name" value="Glutaminase"/>
    <property type="match status" value="1"/>
</dbReference>
<evidence type="ECO:0000256" key="2">
    <source>
        <dbReference type="ARBA" id="ARBA00012918"/>
    </source>
</evidence>
<keyword evidence="3" id="KW-0378">Hydrolase</keyword>
<keyword evidence="6" id="KW-1185">Reference proteome</keyword>